<name>A0A699H230_TANCI</name>
<dbReference type="AlphaFoldDB" id="A0A699H230"/>
<sequence>MPNFEGVTKYVPIWSWVEIKTKKELKDVIQIEYIGKNEHVEGTKEVAVMYDWKLKCCSYCNVFGHCLGKCNKKKRKKGWRLKEHEDEGKNVEDVYENEEGIAQTMTVDNVSGLSKEILH</sequence>
<accession>A0A699H230</accession>
<proteinExistence type="predicted"/>
<reference evidence="1" key="1">
    <citation type="journal article" date="2019" name="Sci. Rep.">
        <title>Draft genome of Tanacetum cinerariifolium, the natural source of mosquito coil.</title>
        <authorList>
            <person name="Yamashiro T."/>
            <person name="Shiraishi A."/>
            <person name="Satake H."/>
            <person name="Nakayama K."/>
        </authorList>
    </citation>
    <scope>NUCLEOTIDE SEQUENCE</scope>
</reference>
<evidence type="ECO:0000313" key="1">
    <source>
        <dbReference type="EMBL" id="GEX14232.1"/>
    </source>
</evidence>
<dbReference type="EMBL" id="BKCJ010091740">
    <property type="protein sequence ID" value="GEX14232.1"/>
    <property type="molecule type" value="Genomic_DNA"/>
</dbReference>
<comment type="caution">
    <text evidence="1">The sequence shown here is derived from an EMBL/GenBank/DDBJ whole genome shotgun (WGS) entry which is preliminary data.</text>
</comment>
<organism evidence="1">
    <name type="scientific">Tanacetum cinerariifolium</name>
    <name type="common">Dalmatian daisy</name>
    <name type="synonym">Chrysanthemum cinerariifolium</name>
    <dbReference type="NCBI Taxonomy" id="118510"/>
    <lineage>
        <taxon>Eukaryota</taxon>
        <taxon>Viridiplantae</taxon>
        <taxon>Streptophyta</taxon>
        <taxon>Embryophyta</taxon>
        <taxon>Tracheophyta</taxon>
        <taxon>Spermatophyta</taxon>
        <taxon>Magnoliopsida</taxon>
        <taxon>eudicotyledons</taxon>
        <taxon>Gunneridae</taxon>
        <taxon>Pentapetalae</taxon>
        <taxon>asterids</taxon>
        <taxon>campanulids</taxon>
        <taxon>Asterales</taxon>
        <taxon>Asteraceae</taxon>
        <taxon>Asteroideae</taxon>
        <taxon>Anthemideae</taxon>
        <taxon>Anthemidinae</taxon>
        <taxon>Tanacetum</taxon>
    </lineage>
</organism>
<gene>
    <name evidence="1" type="ORF">Tci_286207</name>
</gene>
<protein>
    <submittedName>
        <fullName evidence="1">Zinc knuckle CX2CX4HX4C</fullName>
    </submittedName>
</protein>